<evidence type="ECO:0000256" key="4">
    <source>
        <dbReference type="HAMAP-Rule" id="MF_00514"/>
    </source>
</evidence>
<feature type="region of interest" description="Disordered" evidence="6">
    <location>
        <begin position="27"/>
        <end position="50"/>
    </location>
</feature>
<feature type="compositionally biased region" description="Basic residues" evidence="6">
    <location>
        <begin position="27"/>
        <end position="49"/>
    </location>
</feature>
<evidence type="ECO:0000313" key="8">
    <source>
        <dbReference type="Proteomes" id="UP000178450"/>
    </source>
</evidence>
<organism evidence="7 8">
    <name type="scientific">Candidatus Roizmanbacteria bacterium RIFOXYA1_FULL_41_12</name>
    <dbReference type="NCBI Taxonomy" id="1802082"/>
    <lineage>
        <taxon>Bacteria</taxon>
        <taxon>Candidatus Roizmaniibacteriota</taxon>
    </lineage>
</organism>
<dbReference type="InterPro" id="IPR037229">
    <property type="entry name" value="Ribosomal_bL35_sf"/>
</dbReference>
<name>A0A1F7KEQ2_9BACT</name>
<gene>
    <name evidence="4" type="primary">rpmI</name>
    <name evidence="7" type="ORF">A2209_02120</name>
</gene>
<dbReference type="GO" id="GO:0003735">
    <property type="term" value="F:structural constituent of ribosome"/>
    <property type="evidence" value="ECO:0007669"/>
    <property type="project" value="InterPro"/>
</dbReference>
<dbReference type="Gene3D" id="4.10.410.60">
    <property type="match status" value="1"/>
</dbReference>
<evidence type="ECO:0000256" key="5">
    <source>
        <dbReference type="RuleBase" id="RU000568"/>
    </source>
</evidence>
<keyword evidence="3 4" id="KW-0687">Ribonucleoprotein</keyword>
<dbReference type="InterPro" id="IPR021137">
    <property type="entry name" value="Ribosomal_bL35-like"/>
</dbReference>
<dbReference type="HAMAP" id="MF_00514">
    <property type="entry name" value="Ribosomal_bL35"/>
    <property type="match status" value="1"/>
</dbReference>
<dbReference type="EMBL" id="MGBG01000008">
    <property type="protein sequence ID" value="OGK66322.1"/>
    <property type="molecule type" value="Genomic_DNA"/>
</dbReference>
<dbReference type="GO" id="GO:1990904">
    <property type="term" value="C:ribonucleoprotein complex"/>
    <property type="evidence" value="ECO:0007669"/>
    <property type="project" value="UniProtKB-KW"/>
</dbReference>
<dbReference type="SUPFAM" id="SSF143034">
    <property type="entry name" value="L35p-like"/>
    <property type="match status" value="1"/>
</dbReference>
<evidence type="ECO:0000256" key="3">
    <source>
        <dbReference type="ARBA" id="ARBA00023274"/>
    </source>
</evidence>
<dbReference type="InterPro" id="IPR001706">
    <property type="entry name" value="Ribosomal_bL35"/>
</dbReference>
<evidence type="ECO:0000313" key="7">
    <source>
        <dbReference type="EMBL" id="OGK66322.1"/>
    </source>
</evidence>
<comment type="caution">
    <text evidence="7">The sequence shown here is derived from an EMBL/GenBank/DDBJ whole genome shotgun (WGS) entry which is preliminary data.</text>
</comment>
<keyword evidence="2 4" id="KW-0689">Ribosomal protein</keyword>
<proteinExistence type="inferred from homology"/>
<evidence type="ECO:0000256" key="2">
    <source>
        <dbReference type="ARBA" id="ARBA00022980"/>
    </source>
</evidence>
<protein>
    <recommendedName>
        <fullName evidence="4">Large ribosomal subunit protein bL35</fullName>
    </recommendedName>
</protein>
<evidence type="ECO:0000256" key="6">
    <source>
        <dbReference type="SAM" id="MobiDB-lite"/>
    </source>
</evidence>
<comment type="similarity">
    <text evidence="1 4 5">Belongs to the bacterial ribosomal protein bL35 family.</text>
</comment>
<accession>A0A1F7KEQ2</accession>
<dbReference type="AlphaFoldDB" id="A0A1F7KEQ2"/>
<reference evidence="7 8" key="1">
    <citation type="journal article" date="2016" name="Nat. Commun.">
        <title>Thousands of microbial genomes shed light on interconnected biogeochemical processes in an aquifer system.</title>
        <authorList>
            <person name="Anantharaman K."/>
            <person name="Brown C.T."/>
            <person name="Hug L.A."/>
            <person name="Sharon I."/>
            <person name="Castelle C.J."/>
            <person name="Probst A.J."/>
            <person name="Thomas B.C."/>
            <person name="Singh A."/>
            <person name="Wilkins M.J."/>
            <person name="Karaoz U."/>
            <person name="Brodie E.L."/>
            <person name="Williams K.H."/>
            <person name="Hubbard S.S."/>
            <person name="Banfield J.F."/>
        </authorList>
    </citation>
    <scope>NUCLEOTIDE SEQUENCE [LARGE SCALE GENOMIC DNA]</scope>
</reference>
<dbReference type="GO" id="GO:0006412">
    <property type="term" value="P:translation"/>
    <property type="evidence" value="ECO:0007669"/>
    <property type="project" value="UniProtKB-UniRule"/>
</dbReference>
<dbReference type="PRINTS" id="PR00064">
    <property type="entry name" value="RIBOSOMALL35"/>
</dbReference>
<dbReference type="Proteomes" id="UP000178450">
    <property type="component" value="Unassembled WGS sequence"/>
</dbReference>
<evidence type="ECO:0000256" key="1">
    <source>
        <dbReference type="ARBA" id="ARBA00006598"/>
    </source>
</evidence>
<sequence length="64" mass="7597">MPKLKIRKSIKKRFKVTKNGVVLHRSHGMRHKRTNKSKTQIRRLKKTKQLHSTISIKIKKLLGK</sequence>
<dbReference type="Pfam" id="PF01632">
    <property type="entry name" value="Ribosomal_L35p"/>
    <property type="match status" value="1"/>
</dbReference>
<dbReference type="GO" id="GO:0005840">
    <property type="term" value="C:ribosome"/>
    <property type="evidence" value="ECO:0007669"/>
    <property type="project" value="UniProtKB-KW"/>
</dbReference>